<keyword evidence="2" id="KW-1185">Reference proteome</keyword>
<comment type="caution">
    <text evidence="1">The sequence shown here is derived from an EMBL/GenBank/DDBJ whole genome shotgun (WGS) entry which is preliminary data.</text>
</comment>
<dbReference type="Proteomes" id="UP000252519">
    <property type="component" value="Unassembled WGS sequence"/>
</dbReference>
<dbReference type="EMBL" id="JOJR01000243">
    <property type="protein sequence ID" value="RCN41267.1"/>
    <property type="molecule type" value="Genomic_DNA"/>
</dbReference>
<reference evidence="1 2" key="1">
    <citation type="submission" date="2014-10" db="EMBL/GenBank/DDBJ databases">
        <title>Draft genome of the hookworm Ancylostoma caninum.</title>
        <authorList>
            <person name="Mitreva M."/>
        </authorList>
    </citation>
    <scope>NUCLEOTIDE SEQUENCE [LARGE SCALE GENOMIC DNA]</scope>
    <source>
        <strain evidence="1 2">Baltimore</strain>
    </source>
</reference>
<sequence>MSPEEYEHPPSSGYLKLSFNRTLFPKVVIPPGGPAPPIPLIEMQHIEDTRGFRQRSERIIEQVLDGTYEDVDVGHIEKTPDGRHDSVLIPPIVNGRRPVLYQVVSTGWGTGVILEAKDFFTVGPDRRDLHCIILDHFAINNANFLRGYDKMMVSVKDFIWIYDVKPTRQALDNPHGTLAKSRIPRTTTLENNSVYFFRASEFAFAPPDTMDEPVYGLVLSRVSRRERITHLRAVFEGAPEAVSLTPLLCDFPIANSKEDDFLLAKSRANVSSAMRFSEPPASMWARKRLCHLVRQFLPMHPDEAMTPFKVFLPSEEEKLWLEDRAHNFDNYYSDPPEAKKRMTRIFSVSCSALSAYNTMADDRRTHWITATVPSLDTFPIQIHCTLPNMPVEAGWTKRRSTMGRWYALCQASANAYGWSSNPLEEDIKARGRLMEEGYLLDICVRLTKAPAAANPIYENISRMQLFENIQSDSTASSILNHVFGRQLSFAPTGMSLS</sequence>
<organism evidence="1 2">
    <name type="scientific">Ancylostoma caninum</name>
    <name type="common">Dog hookworm</name>
    <dbReference type="NCBI Taxonomy" id="29170"/>
    <lineage>
        <taxon>Eukaryota</taxon>
        <taxon>Metazoa</taxon>
        <taxon>Ecdysozoa</taxon>
        <taxon>Nematoda</taxon>
        <taxon>Chromadorea</taxon>
        <taxon>Rhabditida</taxon>
        <taxon>Rhabditina</taxon>
        <taxon>Rhabditomorpha</taxon>
        <taxon>Strongyloidea</taxon>
        <taxon>Ancylostomatidae</taxon>
        <taxon>Ancylostomatinae</taxon>
        <taxon>Ancylostoma</taxon>
    </lineage>
</organism>
<dbReference type="OrthoDB" id="5856672at2759"/>
<accession>A0A368GEN4</accession>
<evidence type="ECO:0000313" key="1">
    <source>
        <dbReference type="EMBL" id="RCN41267.1"/>
    </source>
</evidence>
<name>A0A368GEN4_ANCCA</name>
<proteinExistence type="predicted"/>
<evidence type="ECO:0000313" key="2">
    <source>
        <dbReference type="Proteomes" id="UP000252519"/>
    </source>
</evidence>
<dbReference type="AlphaFoldDB" id="A0A368GEN4"/>
<protein>
    <submittedName>
        <fullName evidence="1">Uncharacterized protein</fullName>
    </submittedName>
</protein>
<gene>
    <name evidence="1" type="ORF">ANCCAN_12778</name>
</gene>